<dbReference type="EMBL" id="FWXZ01000008">
    <property type="protein sequence ID" value="SMC88260.1"/>
    <property type="molecule type" value="Genomic_DNA"/>
</dbReference>
<organism evidence="1 2">
    <name type="scientific">Aristaeella lactis</name>
    <dbReference type="NCBI Taxonomy" id="3046383"/>
    <lineage>
        <taxon>Bacteria</taxon>
        <taxon>Bacillati</taxon>
        <taxon>Bacillota</taxon>
        <taxon>Clostridia</taxon>
        <taxon>Eubacteriales</taxon>
        <taxon>Aristaeellaceae</taxon>
        <taxon>Aristaeella</taxon>
    </lineage>
</organism>
<keyword evidence="2" id="KW-1185">Reference proteome</keyword>
<sequence>MQEKEQEYLYRRSRSVAVVVRGGKILMERVFYFGHEFYTLPGGGIEEGETPEQAVIRELKEECGLDGTIIRPLVLLYKKGSSAEYAFEVSVLADQEAVTGYDPEESADDPPLKEVLWMKLSEIPERDRAFLWQYGLMTVEGFFDELQSWGDDISYPRPAK</sequence>
<proteinExistence type="predicted"/>
<comment type="caution">
    <text evidence="1">The sequence shown here is derived from an EMBL/GenBank/DDBJ whole genome shotgun (WGS) entry which is preliminary data.</text>
</comment>
<reference evidence="1" key="1">
    <citation type="submission" date="2017-04" db="EMBL/GenBank/DDBJ databases">
        <authorList>
            <person name="Varghese N."/>
            <person name="Submissions S."/>
        </authorList>
    </citation>
    <scope>NUCLEOTIDE SEQUENCE</scope>
    <source>
        <strain evidence="1">WTE2008</strain>
    </source>
</reference>
<protein>
    <submittedName>
        <fullName evidence="1">ADP-ribose pyrophosphatase YjhB, NUDIX family</fullName>
    </submittedName>
</protein>
<evidence type="ECO:0000313" key="2">
    <source>
        <dbReference type="Proteomes" id="UP000192328"/>
    </source>
</evidence>
<evidence type="ECO:0000313" key="1">
    <source>
        <dbReference type="EMBL" id="SMC88260.1"/>
    </source>
</evidence>
<gene>
    <name evidence="1" type="ORF">SAMN06297397_2955</name>
</gene>
<dbReference type="Proteomes" id="UP000192328">
    <property type="component" value="Unassembled WGS sequence"/>
</dbReference>
<accession>A0AC61PPX9</accession>
<name>A0AC61PPX9_9FIRM</name>